<dbReference type="InterPro" id="IPR005119">
    <property type="entry name" value="LysR_subst-bd"/>
</dbReference>
<dbReference type="Pfam" id="PF00126">
    <property type="entry name" value="HTH_1"/>
    <property type="match status" value="1"/>
</dbReference>
<dbReference type="SUPFAM" id="SSF53850">
    <property type="entry name" value="Periplasmic binding protein-like II"/>
    <property type="match status" value="1"/>
</dbReference>
<dbReference type="Gene3D" id="3.40.190.290">
    <property type="match status" value="1"/>
</dbReference>
<name>A0AAI8X087_MYCAV</name>
<dbReference type="PROSITE" id="PS50931">
    <property type="entry name" value="HTH_LYSR"/>
    <property type="match status" value="1"/>
</dbReference>
<evidence type="ECO:0000313" key="10">
    <source>
        <dbReference type="Proteomes" id="UP000327362"/>
    </source>
</evidence>
<dbReference type="InterPro" id="IPR036388">
    <property type="entry name" value="WH-like_DNA-bd_sf"/>
</dbReference>
<dbReference type="PANTHER" id="PTHR30346">
    <property type="entry name" value="TRANSCRIPTIONAL DUAL REGULATOR HCAR-RELATED"/>
    <property type="match status" value="1"/>
</dbReference>
<proteinExistence type="inferred from homology"/>
<dbReference type="FunFam" id="1.10.10.10:FF:000001">
    <property type="entry name" value="LysR family transcriptional regulator"/>
    <property type="match status" value="1"/>
</dbReference>
<evidence type="ECO:0000256" key="1">
    <source>
        <dbReference type="ARBA" id="ARBA00009437"/>
    </source>
</evidence>
<accession>A0AAI8X087</accession>
<gene>
    <name evidence="9" type="ORF">JPH1_26540</name>
</gene>
<keyword evidence="2" id="KW-0805">Transcription regulation</keyword>
<dbReference type="CDD" id="cd08436">
    <property type="entry name" value="PBP2_LTTR_like_3"/>
    <property type="match status" value="1"/>
</dbReference>
<keyword evidence="5" id="KW-0804">Transcription</keyword>
<dbReference type="GO" id="GO:0003700">
    <property type="term" value="F:DNA-binding transcription factor activity"/>
    <property type="evidence" value="ECO:0007669"/>
    <property type="project" value="InterPro"/>
</dbReference>
<feature type="domain" description="HTH lysR-type" evidence="8">
    <location>
        <begin position="1"/>
        <end position="58"/>
    </location>
</feature>
<evidence type="ECO:0000256" key="5">
    <source>
        <dbReference type="ARBA" id="ARBA00023163"/>
    </source>
</evidence>
<evidence type="ECO:0000313" key="9">
    <source>
        <dbReference type="EMBL" id="BBN48179.1"/>
    </source>
</evidence>
<comment type="function">
    <text evidence="7">Required for the induction the katG gene for catalase. Involved in the response to hydrogen peroxide.</text>
</comment>
<dbReference type="Proteomes" id="UP000327362">
    <property type="component" value="Chromosome"/>
</dbReference>
<protein>
    <recommendedName>
        <fullName evidence="6">Probable hydrogen peroxide-inducible genes activator</fullName>
    </recommendedName>
</protein>
<organism evidence="9 10">
    <name type="scientific">Mycobacterium avium subsp. hominissuis</name>
    <dbReference type="NCBI Taxonomy" id="439334"/>
    <lineage>
        <taxon>Bacteria</taxon>
        <taxon>Bacillati</taxon>
        <taxon>Actinomycetota</taxon>
        <taxon>Actinomycetes</taxon>
        <taxon>Mycobacteriales</taxon>
        <taxon>Mycobacteriaceae</taxon>
        <taxon>Mycobacterium</taxon>
        <taxon>Mycobacterium avium complex (MAC)</taxon>
    </lineage>
</organism>
<evidence type="ECO:0000256" key="7">
    <source>
        <dbReference type="ARBA" id="ARBA00056658"/>
    </source>
</evidence>
<dbReference type="Gene3D" id="1.10.10.10">
    <property type="entry name" value="Winged helix-like DNA-binding domain superfamily/Winged helix DNA-binding domain"/>
    <property type="match status" value="1"/>
</dbReference>
<evidence type="ECO:0000256" key="3">
    <source>
        <dbReference type="ARBA" id="ARBA00023125"/>
    </source>
</evidence>
<evidence type="ECO:0000256" key="6">
    <source>
        <dbReference type="ARBA" id="ARBA00040885"/>
    </source>
</evidence>
<dbReference type="InterPro" id="IPR000847">
    <property type="entry name" value="LysR_HTH_N"/>
</dbReference>
<keyword evidence="3" id="KW-0238">DNA-binding</keyword>
<dbReference type="RefSeq" id="WP_075362384.1">
    <property type="nucleotide sequence ID" value="NZ_AP020326.1"/>
</dbReference>
<dbReference type="InterPro" id="IPR036390">
    <property type="entry name" value="WH_DNA-bd_sf"/>
</dbReference>
<evidence type="ECO:0000256" key="4">
    <source>
        <dbReference type="ARBA" id="ARBA00023159"/>
    </source>
</evidence>
<evidence type="ECO:0000259" key="8">
    <source>
        <dbReference type="PROSITE" id="PS50931"/>
    </source>
</evidence>
<dbReference type="GO" id="GO:0032993">
    <property type="term" value="C:protein-DNA complex"/>
    <property type="evidence" value="ECO:0007669"/>
    <property type="project" value="TreeGrafter"/>
</dbReference>
<evidence type="ECO:0000256" key="2">
    <source>
        <dbReference type="ARBA" id="ARBA00023015"/>
    </source>
</evidence>
<dbReference type="Pfam" id="PF03466">
    <property type="entry name" value="LysR_substrate"/>
    <property type="match status" value="1"/>
</dbReference>
<sequence>MDLHQLECFIAVAEEGTFTAAAQRIHLAQSGVSAHIKALEREIGQQLFERRPRAVRLTAAGNALLPYARAALDALTAGRASIDGLTGLLHGRLAIGTITSISPRSIDLPELLASFHHEHPGVDLSLVEDTAAMLNRRISNGALDVAFTSLTDEAVAGVRMRELHREPVIAIFLPSDPLSPCRELTLADVADRPLITLPEGSGLRWQLNRALRQAGVQAHIAFEAGDPDVLVALVAKGLGVGLVPQSALAQSDHVIGVPVSDHPPGRLGIIWPEGQAASPAARAFVEHATTATTKLRRRAELRQDR</sequence>
<dbReference type="AlphaFoldDB" id="A0AAI8X087"/>
<keyword evidence="4" id="KW-0010">Activator</keyword>
<dbReference type="GO" id="GO:0003677">
    <property type="term" value="F:DNA binding"/>
    <property type="evidence" value="ECO:0007669"/>
    <property type="project" value="UniProtKB-KW"/>
</dbReference>
<comment type="similarity">
    <text evidence="1">Belongs to the LysR transcriptional regulatory family.</text>
</comment>
<dbReference type="EMBL" id="AP020326">
    <property type="protein sequence ID" value="BBN48179.1"/>
    <property type="molecule type" value="Genomic_DNA"/>
</dbReference>
<dbReference type="PRINTS" id="PR00039">
    <property type="entry name" value="HTHLYSR"/>
</dbReference>
<dbReference type="PANTHER" id="PTHR30346:SF28">
    <property type="entry name" value="HTH-TYPE TRANSCRIPTIONAL REGULATOR CYNR"/>
    <property type="match status" value="1"/>
</dbReference>
<dbReference type="SUPFAM" id="SSF46785">
    <property type="entry name" value="Winged helix' DNA-binding domain"/>
    <property type="match status" value="1"/>
</dbReference>
<reference evidence="9 10" key="1">
    <citation type="submission" date="2019-09" db="EMBL/GenBank/DDBJ databases">
        <title>Complete genome sequence of Mycobacterium avium subsp. hominissuis strain JP-H-1.</title>
        <authorList>
            <person name="Kinoshita Y."/>
            <person name="Niwa H."/>
            <person name="Uchida-Fujii E."/>
            <person name="Nukada T."/>
        </authorList>
    </citation>
    <scope>NUCLEOTIDE SEQUENCE [LARGE SCALE GENOMIC DNA]</scope>
    <source>
        <strain evidence="9 10">JP-H-1</strain>
    </source>
</reference>